<name>A0ABS9V070_9BACT</name>
<accession>A0ABS9V070</accession>
<evidence type="ECO:0000256" key="1">
    <source>
        <dbReference type="ARBA" id="ARBA00010075"/>
    </source>
</evidence>
<dbReference type="InterPro" id="IPR002559">
    <property type="entry name" value="Transposase_11"/>
</dbReference>
<dbReference type="PANTHER" id="PTHR33258">
    <property type="entry name" value="TRANSPOSASE INSL FOR INSERTION SEQUENCE ELEMENT IS186A-RELATED"/>
    <property type="match status" value="1"/>
</dbReference>
<keyword evidence="2" id="KW-0815">Transposition</keyword>
<proteinExistence type="inferred from homology"/>
<dbReference type="Proteomes" id="UP001165489">
    <property type="component" value="Unassembled WGS sequence"/>
</dbReference>
<sequence>MCILGLHQKQRPLMCNITLFSQIIKKIDRSIFKKLVKDKQTDKGCKGFDSWTHLVSMLFCHFAKSTSVRDISNGLRSATGNLNHLGISKAPSKSSISYQNNRRDADLFKDLYYSLIGSLGQQASLRRVKLKIKVPVYLLDATVISLCLSVFDWATFRTKKGAVKMHTLLDYDGKLPVYVNITEGSVADNKGAYNIPLEKGSVIVADRYYNDFPMLNVWDSKGVFFVIRHKDNLAYTVISERELPEKMAQHVLIDQEIELTNPQSKTKYPKKLRRVAVWDEKNKQTIEIITNNFNWAAQTIGDLYKSRWEIEVFFRDIKQLLHIKTFIGTSKNAVMIQIWTALITILLLKAMKATAKYGWHLSNLVAFIRLNIFVKIELQNWLDRPFEDHDKPPKYNPQGILFPDYK</sequence>
<evidence type="ECO:0000256" key="3">
    <source>
        <dbReference type="ARBA" id="ARBA00023125"/>
    </source>
</evidence>
<reference evidence="7" key="1">
    <citation type="submission" date="2022-03" db="EMBL/GenBank/DDBJ databases">
        <title>De novo assembled genomes of Belliella spp. (Cyclobacteriaceae) strains.</title>
        <authorList>
            <person name="Szabo A."/>
            <person name="Korponai K."/>
            <person name="Felfoldi T."/>
        </authorList>
    </citation>
    <scope>NUCLEOTIDE SEQUENCE</scope>
    <source>
        <strain evidence="7">DSM 111904</strain>
    </source>
</reference>
<dbReference type="InterPro" id="IPR025399">
    <property type="entry name" value="DUF4372"/>
</dbReference>
<dbReference type="SUPFAM" id="SSF53098">
    <property type="entry name" value="Ribonuclease H-like"/>
    <property type="match status" value="1"/>
</dbReference>
<dbReference type="Gene3D" id="3.90.350.10">
    <property type="entry name" value="Transposase Inhibitor Protein From Tn5, Chain A, domain 1"/>
    <property type="match status" value="1"/>
</dbReference>
<dbReference type="PANTHER" id="PTHR33258:SF1">
    <property type="entry name" value="TRANSPOSASE INSL FOR INSERTION SEQUENCE ELEMENT IS186A-RELATED"/>
    <property type="match status" value="1"/>
</dbReference>
<feature type="domain" description="Transposase IS4-like" evidence="5">
    <location>
        <begin position="136"/>
        <end position="347"/>
    </location>
</feature>
<dbReference type="InterPro" id="IPR047952">
    <property type="entry name" value="Transpos_IS4"/>
</dbReference>
<dbReference type="EMBL" id="JAKZGP010000023">
    <property type="protein sequence ID" value="MCH7409803.1"/>
    <property type="molecule type" value="Genomic_DNA"/>
</dbReference>
<evidence type="ECO:0000259" key="6">
    <source>
        <dbReference type="Pfam" id="PF14294"/>
    </source>
</evidence>
<comment type="similarity">
    <text evidence="1">Belongs to the transposase 11 family.</text>
</comment>
<keyword evidence="4" id="KW-0233">DNA recombination</keyword>
<dbReference type="Pfam" id="PF01609">
    <property type="entry name" value="DDE_Tnp_1"/>
    <property type="match status" value="1"/>
</dbReference>
<feature type="domain" description="DUF4372" evidence="6">
    <location>
        <begin position="17"/>
        <end position="87"/>
    </location>
</feature>
<keyword evidence="3" id="KW-0238">DNA-binding</keyword>
<protein>
    <submittedName>
        <fullName evidence="7">IS4 family transposase</fullName>
    </submittedName>
</protein>
<gene>
    <name evidence="7" type="ORF">MM239_10390</name>
</gene>
<evidence type="ECO:0000259" key="5">
    <source>
        <dbReference type="Pfam" id="PF01609"/>
    </source>
</evidence>
<evidence type="ECO:0000256" key="4">
    <source>
        <dbReference type="ARBA" id="ARBA00023172"/>
    </source>
</evidence>
<dbReference type="InterPro" id="IPR012337">
    <property type="entry name" value="RNaseH-like_sf"/>
</dbReference>
<evidence type="ECO:0000256" key="2">
    <source>
        <dbReference type="ARBA" id="ARBA00022578"/>
    </source>
</evidence>
<evidence type="ECO:0000313" key="8">
    <source>
        <dbReference type="Proteomes" id="UP001165489"/>
    </source>
</evidence>
<dbReference type="NCBIfam" id="NF033592">
    <property type="entry name" value="transpos_IS4_1"/>
    <property type="match status" value="1"/>
</dbReference>
<keyword evidence="8" id="KW-1185">Reference proteome</keyword>
<evidence type="ECO:0000313" key="7">
    <source>
        <dbReference type="EMBL" id="MCH7409803.1"/>
    </source>
</evidence>
<comment type="caution">
    <text evidence="7">The sequence shown here is derived from an EMBL/GenBank/DDBJ whole genome shotgun (WGS) entry which is preliminary data.</text>
</comment>
<organism evidence="7 8">
    <name type="scientific">Belliella filtrata</name>
    <dbReference type="NCBI Taxonomy" id="2923435"/>
    <lineage>
        <taxon>Bacteria</taxon>
        <taxon>Pseudomonadati</taxon>
        <taxon>Bacteroidota</taxon>
        <taxon>Cytophagia</taxon>
        <taxon>Cytophagales</taxon>
        <taxon>Cyclobacteriaceae</taxon>
        <taxon>Belliella</taxon>
    </lineage>
</organism>
<dbReference type="Pfam" id="PF14294">
    <property type="entry name" value="DUF4372"/>
    <property type="match status" value="1"/>
</dbReference>